<gene>
    <name evidence="1" type="ORF">P879_02595</name>
</gene>
<dbReference type="Proteomes" id="UP000699462">
    <property type="component" value="Unassembled WGS sequence"/>
</dbReference>
<proteinExistence type="predicted"/>
<evidence type="ECO:0000313" key="2">
    <source>
        <dbReference type="Proteomes" id="UP000699462"/>
    </source>
</evidence>
<sequence length="75" mass="8284">MEGFNCYWREVVEEPAFQDEHAPGEIMPTDLSLLRPIAAAEITTTLATLKGYSPLMEKATTAQLQKRNAGTVIAF</sequence>
<dbReference type="AlphaFoldDB" id="A0A8T0DVH5"/>
<comment type="caution">
    <text evidence="1">The sequence shown here is derived from an EMBL/GenBank/DDBJ whole genome shotgun (WGS) entry which is preliminary data.</text>
</comment>
<dbReference type="EMBL" id="JTDF01000353">
    <property type="protein sequence ID" value="KAF8571733.1"/>
    <property type="molecule type" value="Genomic_DNA"/>
</dbReference>
<organism evidence="1 2">
    <name type="scientific">Paragonimus westermani</name>
    <dbReference type="NCBI Taxonomy" id="34504"/>
    <lineage>
        <taxon>Eukaryota</taxon>
        <taxon>Metazoa</taxon>
        <taxon>Spiralia</taxon>
        <taxon>Lophotrochozoa</taxon>
        <taxon>Platyhelminthes</taxon>
        <taxon>Trematoda</taxon>
        <taxon>Digenea</taxon>
        <taxon>Plagiorchiida</taxon>
        <taxon>Troglotremata</taxon>
        <taxon>Troglotrematidae</taxon>
        <taxon>Paragonimus</taxon>
    </lineage>
</organism>
<name>A0A8T0DVH5_9TREM</name>
<evidence type="ECO:0000313" key="1">
    <source>
        <dbReference type="EMBL" id="KAF8571733.1"/>
    </source>
</evidence>
<accession>A0A8T0DVH5</accession>
<reference evidence="1 2" key="1">
    <citation type="submission" date="2019-07" db="EMBL/GenBank/DDBJ databases">
        <title>Annotation for the trematode Paragonimus westermani.</title>
        <authorList>
            <person name="Choi Y.-J."/>
        </authorList>
    </citation>
    <scope>NUCLEOTIDE SEQUENCE [LARGE SCALE GENOMIC DNA]</scope>
    <source>
        <strain evidence="1">180907_Pwestermani</strain>
    </source>
</reference>
<keyword evidence="2" id="KW-1185">Reference proteome</keyword>
<protein>
    <submittedName>
        <fullName evidence="1">Uncharacterized protein</fullName>
    </submittedName>
</protein>